<keyword evidence="3" id="KW-0028">Amino-acid biosynthesis</keyword>
<evidence type="ECO:0000313" key="10">
    <source>
        <dbReference type="Proteomes" id="UP000253934"/>
    </source>
</evidence>
<dbReference type="PANTHER" id="PTHR30073">
    <property type="entry name" value="ASPARTATE--AMMONIA LIGASE"/>
    <property type="match status" value="1"/>
</dbReference>
<dbReference type="InterPro" id="IPR045864">
    <property type="entry name" value="aa-tRNA-synth_II/BPL/LPL"/>
</dbReference>
<dbReference type="GO" id="GO:0005524">
    <property type="term" value="F:ATP binding"/>
    <property type="evidence" value="ECO:0007669"/>
    <property type="project" value="UniProtKB-KW"/>
</dbReference>
<evidence type="ECO:0000256" key="4">
    <source>
        <dbReference type="ARBA" id="ARBA00022741"/>
    </source>
</evidence>
<feature type="domain" description="Aminoacyl-transfer RNA synthetases class-II family profile" evidence="8">
    <location>
        <begin position="29"/>
        <end position="335"/>
    </location>
</feature>
<dbReference type="GO" id="GO:0006529">
    <property type="term" value="P:asparagine biosynthetic process"/>
    <property type="evidence" value="ECO:0007669"/>
    <property type="project" value="UniProtKB-UniRule"/>
</dbReference>
<dbReference type="Pfam" id="PF03590">
    <property type="entry name" value="AsnA"/>
    <property type="match status" value="1"/>
</dbReference>
<evidence type="ECO:0000313" key="9">
    <source>
        <dbReference type="EMBL" id="RDB37019.1"/>
    </source>
</evidence>
<dbReference type="AlphaFoldDB" id="A0A369KQR7"/>
<keyword evidence="2 9" id="KW-0436">Ligase</keyword>
<accession>A0A369KQR7</accession>
<comment type="caution">
    <text evidence="9">The sequence shown here is derived from an EMBL/GenBank/DDBJ whole genome shotgun (WGS) entry which is preliminary data.</text>
</comment>
<dbReference type="NCBIfam" id="TIGR00669">
    <property type="entry name" value="asnA"/>
    <property type="match status" value="1"/>
</dbReference>
<dbReference type="PROSITE" id="PS50862">
    <property type="entry name" value="AA_TRNA_LIGASE_II"/>
    <property type="match status" value="1"/>
</dbReference>
<dbReference type="SUPFAM" id="SSF55681">
    <property type="entry name" value="Class II aaRS and biotin synthetases"/>
    <property type="match status" value="1"/>
</dbReference>
<protein>
    <recommendedName>
        <fullName evidence="7">Aspartate--ammonia ligase</fullName>
        <ecNumber evidence="7">6.3.1.1</ecNumber>
    </recommendedName>
</protein>
<gene>
    <name evidence="9" type="primary">asnA</name>
    <name evidence="9" type="ORF">DCC88_02085</name>
</gene>
<dbReference type="Gene3D" id="3.30.930.10">
    <property type="entry name" value="Bira Bifunctional Protein, Domain 2"/>
    <property type="match status" value="1"/>
</dbReference>
<dbReference type="GO" id="GO:0004071">
    <property type="term" value="F:aspartate-ammonia ligase activity"/>
    <property type="evidence" value="ECO:0007669"/>
    <property type="project" value="UniProtKB-UniRule"/>
</dbReference>
<name>A0A369KQR7_9BACT</name>
<dbReference type="InterPro" id="IPR006195">
    <property type="entry name" value="aa-tRNA-synth_II"/>
</dbReference>
<keyword evidence="10" id="KW-1185">Reference proteome</keyword>
<reference evidence="9" key="1">
    <citation type="submission" date="2018-04" db="EMBL/GenBank/DDBJ databases">
        <title>Draft genome sequence of the Candidatus Spirobacillus cienkowskii, a pathogen of freshwater Daphnia species, reconstructed from hemolymph metagenomic reads.</title>
        <authorList>
            <person name="Bresciani L."/>
            <person name="Lemos L.N."/>
            <person name="Wale N."/>
            <person name="Lin J.Y."/>
            <person name="Fernandes G.R."/>
            <person name="Duffy M.A."/>
            <person name="Rodrigues J.M."/>
        </authorList>
    </citation>
    <scope>NUCLEOTIDE SEQUENCE [LARGE SCALE GENOMIC DNA]</scope>
    <source>
        <strain evidence="9">Binning01</strain>
    </source>
</reference>
<evidence type="ECO:0000256" key="2">
    <source>
        <dbReference type="ARBA" id="ARBA00022598"/>
    </source>
</evidence>
<evidence type="ECO:0000259" key="8">
    <source>
        <dbReference type="PROSITE" id="PS50862"/>
    </source>
</evidence>
<sequence>MSYLCCFQSEISADLSVDLKKTEKQAEFIKNYFSECLEKKLNLMKISSPLFVESGIGINDDLTGIEPPVKFQIPALSTKKTVEIVQSLAKWKRLMLKRYDFKIGEGLYTDMRAIRPCDKIDATHSAYVDQWDWEICIDEEHRNIDYLKKIVNDIYDSIKLTELKLCNKFSEIKAKLPEKITFIHSEELLGMYPNLSPIEREREICKIHGAVFLIGIGAPLSNGKPHGTRAPDYDDWSTPSEFDFKGLNGDILLWNSKLECAFELSSMGIRVNAEALQKQLQLTRQQIRSVLYFHTELLSERLPSAIGGGIGQSRLVMLLLDKLHISEVQASVFKL</sequence>
<dbReference type="Proteomes" id="UP000253934">
    <property type="component" value="Unassembled WGS sequence"/>
</dbReference>
<dbReference type="PIRSF" id="PIRSF001555">
    <property type="entry name" value="Asp_ammon_ligase"/>
    <property type="match status" value="1"/>
</dbReference>
<dbReference type="EMBL" id="QOVW01000012">
    <property type="protein sequence ID" value="RDB37019.1"/>
    <property type="molecule type" value="Genomic_DNA"/>
</dbReference>
<proteinExistence type="predicted"/>
<evidence type="ECO:0000256" key="7">
    <source>
        <dbReference type="NCBIfam" id="TIGR00669"/>
    </source>
</evidence>
<dbReference type="InterPro" id="IPR004618">
    <property type="entry name" value="AsnA"/>
</dbReference>
<dbReference type="RefSeq" id="WP_338636759.1">
    <property type="nucleotide sequence ID" value="NZ_CP146516.1"/>
</dbReference>
<dbReference type="GO" id="GO:0005829">
    <property type="term" value="C:cytosol"/>
    <property type="evidence" value="ECO:0007669"/>
    <property type="project" value="TreeGrafter"/>
</dbReference>
<evidence type="ECO:0000256" key="1">
    <source>
        <dbReference type="ARBA" id="ARBA00022490"/>
    </source>
</evidence>
<keyword evidence="6" id="KW-0061">Asparagine biosynthesis</keyword>
<evidence type="ECO:0000256" key="3">
    <source>
        <dbReference type="ARBA" id="ARBA00022605"/>
    </source>
</evidence>
<evidence type="ECO:0000256" key="5">
    <source>
        <dbReference type="ARBA" id="ARBA00022840"/>
    </source>
</evidence>
<keyword evidence="1" id="KW-0963">Cytoplasm</keyword>
<evidence type="ECO:0000256" key="6">
    <source>
        <dbReference type="ARBA" id="ARBA00022888"/>
    </source>
</evidence>
<keyword evidence="5" id="KW-0067">ATP-binding</keyword>
<organism evidence="9 10">
    <name type="scientific">Spirobacillus cienkowskii</name>
    <dbReference type="NCBI Taxonomy" id="495820"/>
    <lineage>
        <taxon>Bacteria</taxon>
        <taxon>Pseudomonadati</taxon>
        <taxon>Bdellovibrionota</taxon>
        <taxon>Oligoflexia</taxon>
        <taxon>Silvanigrellales</taxon>
        <taxon>Spirobacillus</taxon>
    </lineage>
</organism>
<keyword evidence="4" id="KW-0547">Nucleotide-binding</keyword>
<dbReference type="PANTHER" id="PTHR30073:SF5">
    <property type="entry name" value="ASPARTATE--AMMONIA LIGASE"/>
    <property type="match status" value="1"/>
</dbReference>
<dbReference type="EC" id="6.3.1.1" evidence="7"/>